<comment type="caution">
    <text evidence="18">The sequence shown here is derived from an EMBL/GenBank/DDBJ whole genome shotgun (WGS) entry which is preliminary data.</text>
</comment>
<evidence type="ECO:0000256" key="6">
    <source>
        <dbReference type="ARBA" id="ARBA00017157"/>
    </source>
</evidence>
<dbReference type="GO" id="GO:0061630">
    <property type="term" value="F:ubiquitin protein ligase activity"/>
    <property type="evidence" value="ECO:0007669"/>
    <property type="project" value="UniProtKB-UniRule"/>
</dbReference>
<dbReference type="EC" id="2.3.2.27" evidence="5 15"/>
<dbReference type="Pfam" id="PF22999">
    <property type="entry name" value="LTN1_E3_ligase_6th"/>
    <property type="match status" value="1"/>
</dbReference>
<dbReference type="GO" id="GO:0043023">
    <property type="term" value="F:ribosomal large subunit binding"/>
    <property type="evidence" value="ECO:0007669"/>
    <property type="project" value="TreeGrafter"/>
</dbReference>
<dbReference type="GO" id="GO:0005829">
    <property type="term" value="C:cytosol"/>
    <property type="evidence" value="ECO:0007669"/>
    <property type="project" value="UniProtKB-SubCell"/>
</dbReference>
<dbReference type="InterPro" id="IPR039804">
    <property type="entry name" value="RING-CH-C4HC3_LTN1"/>
</dbReference>
<keyword evidence="19" id="KW-1185">Reference proteome</keyword>
<evidence type="ECO:0000256" key="3">
    <source>
        <dbReference type="ARBA" id="ARBA00004906"/>
    </source>
</evidence>
<dbReference type="GO" id="GO:0072344">
    <property type="term" value="P:rescue of stalled ribosome"/>
    <property type="evidence" value="ECO:0007669"/>
    <property type="project" value="UniProtKB-UniRule"/>
</dbReference>
<evidence type="ECO:0000313" key="19">
    <source>
        <dbReference type="Proteomes" id="UP000695562"/>
    </source>
</evidence>
<keyword evidence="13 15" id="KW-0862">Zinc</keyword>
<dbReference type="GO" id="GO:1990116">
    <property type="term" value="P:ribosome-associated ubiquitin-dependent protein catabolic process"/>
    <property type="evidence" value="ECO:0007669"/>
    <property type="project" value="UniProtKB-UniRule"/>
</dbReference>
<sequence>MGKDKAKNLRGPKYNPSSSGEAGTLMGSGSGFIGFSAFSTTLTNATDPDYYQVDPQYQVLLKKLQKKDSTSRLKALEELNKLFADINIESADETSLLSIKSLLHAWEFMYKRLVNDDDRYVRDLASLCLGTLGSRVGKHLGAHMKTLLGPWLFAICDRKDQSVNTALQSFNNIFPEKKRKDVLVFGHDKAIEYLCENLQETPSTIGDSKSIAPEVLQERYERCISNSLLAIEYLIDKTTATTDNQDNTTTTTTTKGVSNEVYENIFQAQFFTFFSSKSSLIRKTSYRVLTTIINKVPGYVDKNFKEMSSKVLGIFSEKDSSTHLYMWEAIISFCKRYKDQAWEGVDARKHVLPRFWALLRSGCYGSYELSYPSIFPFLTFIPSTVIGQGTGFFKEFFTNLFKGVEILDTYKQFANPTTAAANINAITTLKASDHLLVSYLECLIYSCKKYGVGSDKEVNDYLLNGLLENLIIDFFTLENSSWTEGVFINQVWTTMVKLSSFGQENKDALRVLFDNLEKEIEKSLFVANRDESKQDTAASPANLTKVKPIQVDGLLHRLSTLFSIANVQDDQLPFVGEFAQSLFKECCKYLENGQQQQTNAIKCISTIICHYSKVLSGTTIDDSFFNNSIIPSLKQSIEKQDTELINSLISVIAKIFVPQSFDKILSIFLSNGIDSYVYLISLLKNIHSREKLIGFATLDSIIESSIQIEVENQQHHHIIKDLLSVVLFNQYQEYDCLVSEKTLNTVFKWQLNQVQLNLNAILNFPSLEINILSLESFSMLLFSIPTEKQTADQVAIIENLVHDWASLIVYLCHIDCAKYSQSLVSITNSIFKSKYNNCLISNSILSILFKFILNNNYSNIKLLSELSIHLLNNNNNTLVYLFELYEKSQIIQDGIKNVRFSLVKYNITPFNKSLEHCAQNNRSSTDLNLFLKIQQYILITIGSFGFEKVLKTLSHDAIISQLLIGLVSLDSEIIYPINQKTSHDIDDLESFINNGGYQEIKNQFLTSLISSSDLAQQKWFGFMLEKQNTSEYSLNYSIVLSVLFNFINDSSVMQQETKLTILNNLSIDTSSSVSSFKLNLIQSCLPLLVSVKPQLVEEMSNALYKQLLDLPLSIPSTFEPIGISISLLSSIISVCTIIQEETYTINQEQTHILLKTLSTFQQWYHRLLSPLMKDQDNDFEKQMSTPLLTYLLTVCHSIIAKDIYLSANQSLLVKSCLELWSKHSGIDSQYQILIEYQSLKLFNFIISKENSKYIIPVQLYEEFLLNKAGVYLALWISASTKANKIGYGFLSLEIESLLELYLHCFEKIPKSILYKLVVGSDKLDQIFELALFHHKYIQLTSVCLVESYFLETKTEIVRVIEINEDQDPEFLFFSPKFESILLDFELWKQLKNNRDSKYLLTKAIGNLMLWDILMKHYSIQDISKKSNITDYLNVGYKVSTLLSNIFTFAKKDGEIVFKDVQEFPYPNDDINYRQLQPLCSFSIFSLVNYLPSLVRRWADGCSTKITQQVNHFITHYISPYIIRNEITRVNNHKEGLDSTFTVKGSTSTREVIASYEKDEMTISLVLSIPETYPLRILTVEFSKRVGVSENQWKKWLLSMTSLLLTQDGTVLDACLLWKHSLDKHFEGVELCPICYSLFHNGNIPKFQCSTCKNKFHSACIYKWFSTSHKSNCPLCQSQLN</sequence>
<comment type="subcellular location">
    <subcellularLocation>
        <location evidence="2">Cytoplasm</location>
        <location evidence="2">Cytosol</location>
    </subcellularLocation>
</comment>
<comment type="catalytic activity">
    <reaction evidence="1 15">
        <text>S-ubiquitinyl-[E2 ubiquitin-conjugating enzyme]-L-cysteine + [acceptor protein]-L-lysine = [E2 ubiquitin-conjugating enzyme]-L-cysteine + N(6)-ubiquitinyl-[acceptor protein]-L-lysine.</text>
        <dbReference type="EC" id="2.3.2.27"/>
    </reaction>
</comment>
<evidence type="ECO:0000256" key="5">
    <source>
        <dbReference type="ARBA" id="ARBA00012483"/>
    </source>
</evidence>
<evidence type="ECO:0000256" key="9">
    <source>
        <dbReference type="ARBA" id="ARBA00022723"/>
    </source>
</evidence>
<dbReference type="InterPro" id="IPR001841">
    <property type="entry name" value="Znf_RING"/>
</dbReference>
<organism evidence="18 19">
    <name type="scientific">Polysphondylium violaceum</name>
    <dbReference type="NCBI Taxonomy" id="133409"/>
    <lineage>
        <taxon>Eukaryota</taxon>
        <taxon>Amoebozoa</taxon>
        <taxon>Evosea</taxon>
        <taxon>Eumycetozoa</taxon>
        <taxon>Dictyostelia</taxon>
        <taxon>Dictyosteliales</taxon>
        <taxon>Dictyosteliaceae</taxon>
        <taxon>Polysphondylium</taxon>
    </lineage>
</organism>
<comment type="subunit">
    <text evidence="15">Component of the ribosome quality control complex (RQC).</text>
</comment>
<dbReference type="PROSITE" id="PS50089">
    <property type="entry name" value="ZF_RING_2"/>
    <property type="match status" value="1"/>
</dbReference>
<evidence type="ECO:0000259" key="17">
    <source>
        <dbReference type="PROSITE" id="PS50089"/>
    </source>
</evidence>
<evidence type="ECO:0000256" key="14">
    <source>
        <dbReference type="PROSITE-ProRule" id="PRU00175"/>
    </source>
</evidence>
<dbReference type="FunFam" id="3.30.40.10:FF:000038">
    <property type="entry name" value="E3 ubiquitin-protein ligase listerin"/>
    <property type="match status" value="1"/>
</dbReference>
<dbReference type="CDD" id="cd16491">
    <property type="entry name" value="RING-CH-C4HC3_LTN1"/>
    <property type="match status" value="1"/>
</dbReference>
<evidence type="ECO:0000313" key="18">
    <source>
        <dbReference type="EMBL" id="KAF2069388.1"/>
    </source>
</evidence>
<evidence type="ECO:0000256" key="12">
    <source>
        <dbReference type="ARBA" id="ARBA00022786"/>
    </source>
</evidence>
<dbReference type="SUPFAM" id="SSF48371">
    <property type="entry name" value="ARM repeat"/>
    <property type="match status" value="1"/>
</dbReference>
<evidence type="ECO:0000256" key="15">
    <source>
        <dbReference type="RuleBase" id="RU367090"/>
    </source>
</evidence>
<dbReference type="InterPro" id="IPR013083">
    <property type="entry name" value="Znf_RING/FYVE/PHD"/>
</dbReference>
<dbReference type="SUPFAM" id="SSF57850">
    <property type="entry name" value="RING/U-box"/>
    <property type="match status" value="1"/>
</dbReference>
<dbReference type="Gene3D" id="1.25.10.10">
    <property type="entry name" value="Leucine-rich Repeat Variant"/>
    <property type="match status" value="1"/>
</dbReference>
<keyword evidence="7" id="KW-0963">Cytoplasm</keyword>
<dbReference type="InterPro" id="IPR039795">
    <property type="entry name" value="LTN1/Rkr1"/>
</dbReference>
<evidence type="ECO:0000256" key="16">
    <source>
        <dbReference type="SAM" id="MobiDB-lite"/>
    </source>
</evidence>
<dbReference type="Pfam" id="PF22958">
    <property type="entry name" value="Ltn1_1st"/>
    <property type="match status" value="1"/>
</dbReference>
<dbReference type="GO" id="GO:0008270">
    <property type="term" value="F:zinc ion binding"/>
    <property type="evidence" value="ECO:0007669"/>
    <property type="project" value="UniProtKB-KW"/>
</dbReference>
<protein>
    <recommendedName>
        <fullName evidence="6 15">E3 ubiquitin-protein ligase listerin</fullName>
        <ecNumber evidence="5 15">2.3.2.27</ecNumber>
    </recommendedName>
    <alternativeName>
        <fullName evidence="15">RING-type E3 ubiquitin transferase listerin</fullName>
    </alternativeName>
</protein>
<reference evidence="18" key="1">
    <citation type="submission" date="2020-01" db="EMBL/GenBank/DDBJ databases">
        <title>Development of genomics and gene disruption for Polysphondylium violaceum indicates a role for the polyketide synthase stlB in stalk morphogenesis.</title>
        <authorList>
            <person name="Narita B."/>
            <person name="Kawabe Y."/>
            <person name="Kin K."/>
            <person name="Saito T."/>
            <person name="Gibbs R."/>
            <person name="Kuspa A."/>
            <person name="Muzny D."/>
            <person name="Queller D."/>
            <person name="Richards S."/>
            <person name="Strassman J."/>
            <person name="Sucgang R."/>
            <person name="Worley K."/>
            <person name="Schaap P."/>
        </authorList>
    </citation>
    <scope>NUCLEOTIDE SEQUENCE</scope>
    <source>
        <strain evidence="18">QSvi11</strain>
    </source>
</reference>
<accession>A0A8J4UWA4</accession>
<evidence type="ECO:0000256" key="7">
    <source>
        <dbReference type="ARBA" id="ARBA00022490"/>
    </source>
</evidence>
<dbReference type="InterPro" id="IPR011989">
    <property type="entry name" value="ARM-like"/>
</dbReference>
<comment type="pathway">
    <text evidence="3 15">Protein modification; protein ubiquitination.</text>
</comment>
<keyword evidence="9 15" id="KW-0479">Metal-binding</keyword>
<evidence type="ECO:0000256" key="10">
    <source>
        <dbReference type="ARBA" id="ARBA00022737"/>
    </source>
</evidence>
<comment type="similarity">
    <text evidence="4 15">Belongs to the LTN1 family.</text>
</comment>
<evidence type="ECO:0000256" key="4">
    <source>
        <dbReference type="ARBA" id="ARBA00007997"/>
    </source>
</evidence>
<feature type="region of interest" description="Disordered" evidence="16">
    <location>
        <begin position="1"/>
        <end position="22"/>
    </location>
</feature>
<dbReference type="PANTHER" id="PTHR12389">
    <property type="entry name" value="ZINC FINGER PROTEIN 294"/>
    <property type="match status" value="1"/>
</dbReference>
<dbReference type="EMBL" id="AJWJ01000673">
    <property type="protein sequence ID" value="KAF2069388.1"/>
    <property type="molecule type" value="Genomic_DNA"/>
</dbReference>
<dbReference type="UniPathway" id="UPA00143"/>
<dbReference type="Gene3D" id="3.30.40.10">
    <property type="entry name" value="Zinc/RING finger domain, C3HC4 (zinc finger)"/>
    <property type="match status" value="1"/>
</dbReference>
<dbReference type="Pfam" id="PF23009">
    <property type="entry name" value="UBC_like"/>
    <property type="match status" value="1"/>
</dbReference>
<dbReference type="Proteomes" id="UP000695562">
    <property type="component" value="Unassembled WGS sequence"/>
</dbReference>
<proteinExistence type="inferred from homology"/>
<gene>
    <name evidence="18" type="ORF">CYY_009292</name>
</gene>
<dbReference type="SMART" id="SM00184">
    <property type="entry name" value="RING"/>
    <property type="match status" value="1"/>
</dbReference>
<dbReference type="InterPro" id="IPR011016">
    <property type="entry name" value="Znf_RING-CH"/>
</dbReference>
<evidence type="ECO:0000256" key="11">
    <source>
        <dbReference type="ARBA" id="ARBA00022771"/>
    </source>
</evidence>
<feature type="domain" description="RING-type" evidence="17">
    <location>
        <begin position="1631"/>
        <end position="1676"/>
    </location>
</feature>
<dbReference type="SMART" id="SM01197">
    <property type="entry name" value="FANCL_C"/>
    <property type="match status" value="1"/>
</dbReference>
<dbReference type="InterPro" id="IPR016024">
    <property type="entry name" value="ARM-type_fold"/>
</dbReference>
<dbReference type="GO" id="GO:1990112">
    <property type="term" value="C:RQC complex"/>
    <property type="evidence" value="ECO:0007669"/>
    <property type="project" value="UniProtKB-UniRule"/>
</dbReference>
<keyword evidence="11 14" id="KW-0863">Zinc-finger</keyword>
<dbReference type="InterPro" id="IPR054476">
    <property type="entry name" value="Ltn1_N"/>
</dbReference>
<evidence type="ECO:0000256" key="1">
    <source>
        <dbReference type="ARBA" id="ARBA00000900"/>
    </source>
</evidence>
<dbReference type="GO" id="GO:0016567">
    <property type="term" value="P:protein ubiquitination"/>
    <property type="evidence" value="ECO:0007669"/>
    <property type="project" value="UniProtKB-UniPathway"/>
</dbReference>
<name>A0A8J4UWA4_9MYCE</name>
<evidence type="ECO:0000256" key="13">
    <source>
        <dbReference type="ARBA" id="ARBA00022833"/>
    </source>
</evidence>
<keyword evidence="12 15" id="KW-0833">Ubl conjugation pathway</keyword>
<dbReference type="PANTHER" id="PTHR12389:SF0">
    <property type="entry name" value="E3 UBIQUITIN-PROTEIN LIGASE LISTERIN"/>
    <property type="match status" value="1"/>
</dbReference>
<dbReference type="InterPro" id="IPR054478">
    <property type="entry name" value="LTN1_UBC"/>
</dbReference>
<comment type="function">
    <text evidence="15">E3 ubiquitin-protein ligase. Component of the ribosome quality control complex (RQC), a ribosome-associated complex that mediates ubiquitination and extraction of incompletely synthesized nascent chains for proteasomal degradation.</text>
</comment>
<dbReference type="InterPro" id="IPR054477">
    <property type="entry name" value="LTN1_E3_ligase_6th"/>
</dbReference>
<keyword evidence="10" id="KW-0677">Repeat</keyword>
<evidence type="ECO:0000256" key="8">
    <source>
        <dbReference type="ARBA" id="ARBA00022679"/>
    </source>
</evidence>
<evidence type="ECO:0000256" key="2">
    <source>
        <dbReference type="ARBA" id="ARBA00004514"/>
    </source>
</evidence>
<dbReference type="OrthoDB" id="6108at2759"/>
<keyword evidence="8 15" id="KW-0808">Transferase</keyword>
<dbReference type="SMART" id="SM00744">
    <property type="entry name" value="RINGv"/>
    <property type="match status" value="1"/>
</dbReference>
<dbReference type="Pfam" id="PF13639">
    <property type="entry name" value="zf-RING_2"/>
    <property type="match status" value="1"/>
</dbReference>